<dbReference type="GeneID" id="78255715"/>
<dbReference type="InterPro" id="IPR011051">
    <property type="entry name" value="RmlC_Cupin_sf"/>
</dbReference>
<protein>
    <submittedName>
        <fullName evidence="3">Anti-ECF sigma factor ChrR</fullName>
    </submittedName>
</protein>
<dbReference type="SUPFAM" id="SSF51182">
    <property type="entry name" value="RmlC-like cupins"/>
    <property type="match status" value="1"/>
</dbReference>
<feature type="domain" description="ChrR-like cupin" evidence="2">
    <location>
        <begin position="172"/>
        <end position="237"/>
    </location>
</feature>
<evidence type="ECO:0000256" key="1">
    <source>
        <dbReference type="SAM" id="MobiDB-lite"/>
    </source>
</evidence>
<dbReference type="EMBL" id="CP008849">
    <property type="protein sequence ID" value="AIF99428.1"/>
    <property type="molecule type" value="Genomic_DNA"/>
</dbReference>
<organism evidence="3 4">
    <name type="scientific">Alteromonas australica</name>
    <dbReference type="NCBI Taxonomy" id="589873"/>
    <lineage>
        <taxon>Bacteria</taxon>
        <taxon>Pseudomonadati</taxon>
        <taxon>Pseudomonadota</taxon>
        <taxon>Gammaproteobacteria</taxon>
        <taxon>Alteromonadales</taxon>
        <taxon>Alteromonadaceae</taxon>
        <taxon>Alteromonas/Salinimonas group</taxon>
        <taxon>Alteromonas</taxon>
    </lineage>
</organism>
<sequence length="262" mass="28772">MIRFHPSNQQLVNFVEGSLSPAVSIMVSAHCDMCPLCQRVVEVETERLASELFEENLLPAREEASGFSFADASPRYSTSSLVSSSSMFDNMLANIIQMPDAKSVDGKVQSRGTRSPANVSSGSEADTHKIELDGRVFTVPRTLRRYVGKTGNWSSLVGKLWQAPVDLGNQGVANFIFMGQGGSVPEHTHRGTEYTLVIDGEFSDGLNKYDTGDFIFMDGQNTHTPRADAKDGCLVFSIVDQPLHFTSGIARLLNPFSHLFFR</sequence>
<dbReference type="CDD" id="cd20301">
    <property type="entry name" value="cupin_ChrR"/>
    <property type="match status" value="1"/>
</dbReference>
<gene>
    <name evidence="3" type="ORF">EP13_12465</name>
</gene>
<dbReference type="Gene3D" id="1.10.10.1320">
    <property type="entry name" value="Anti-sigma factor, zinc-finger domain"/>
    <property type="match status" value="1"/>
</dbReference>
<dbReference type="InterPro" id="IPR041916">
    <property type="entry name" value="Anti_sigma_zinc_sf"/>
</dbReference>
<evidence type="ECO:0000313" key="3">
    <source>
        <dbReference type="EMBL" id="AIF99428.1"/>
    </source>
</evidence>
<dbReference type="NCBIfam" id="TIGR02451">
    <property type="entry name" value="anti_sig_ChrR"/>
    <property type="match status" value="1"/>
</dbReference>
<name>A0A075P0V5_9ALTE</name>
<proteinExistence type="predicted"/>
<evidence type="ECO:0000313" key="4">
    <source>
        <dbReference type="Proteomes" id="UP000056090"/>
    </source>
</evidence>
<dbReference type="RefSeq" id="WP_044057522.1">
    <property type="nucleotide sequence ID" value="NZ_CBCSKJ010000002.1"/>
</dbReference>
<dbReference type="Pfam" id="PF12973">
    <property type="entry name" value="Cupin_7"/>
    <property type="match status" value="1"/>
</dbReference>
<evidence type="ECO:0000259" key="2">
    <source>
        <dbReference type="Pfam" id="PF12973"/>
    </source>
</evidence>
<dbReference type="Gene3D" id="2.60.120.10">
    <property type="entry name" value="Jelly Rolls"/>
    <property type="match status" value="1"/>
</dbReference>
<accession>A0A075P0V5</accession>
<dbReference type="AlphaFoldDB" id="A0A075P0V5"/>
<dbReference type="InterPro" id="IPR014710">
    <property type="entry name" value="RmlC-like_jellyroll"/>
</dbReference>
<feature type="compositionally biased region" description="Polar residues" evidence="1">
    <location>
        <begin position="110"/>
        <end position="124"/>
    </location>
</feature>
<dbReference type="InterPro" id="IPR012807">
    <property type="entry name" value="Anti-sigma_ChrR"/>
</dbReference>
<dbReference type="Proteomes" id="UP000056090">
    <property type="component" value="Chromosome"/>
</dbReference>
<dbReference type="KEGG" id="aal:EP13_12465"/>
<reference evidence="3 4" key="1">
    <citation type="submission" date="2014-06" db="EMBL/GenBank/DDBJ databases">
        <title>Genomes of Alteromonas australica, a world apart.</title>
        <authorList>
            <person name="Gonzaga A."/>
            <person name="Lopez-Perez M."/>
            <person name="Rodriguez-Valera F."/>
        </authorList>
    </citation>
    <scope>NUCLEOTIDE SEQUENCE [LARGE SCALE GENOMIC DNA]</scope>
    <source>
        <strain evidence="3 4">H 17</strain>
    </source>
</reference>
<keyword evidence="4" id="KW-1185">Reference proteome</keyword>
<dbReference type="eggNOG" id="COG3806">
    <property type="taxonomic scope" value="Bacteria"/>
</dbReference>
<feature type="region of interest" description="Disordered" evidence="1">
    <location>
        <begin position="103"/>
        <end position="124"/>
    </location>
</feature>
<dbReference type="InterPro" id="IPR025979">
    <property type="entry name" value="ChrR-like_cupin_dom"/>
</dbReference>